<dbReference type="Proteomes" id="UP000695000">
    <property type="component" value="Unplaced"/>
</dbReference>
<accession>A0ABM1MQ53</accession>
<keyword evidence="1" id="KW-1185">Reference proteome</keyword>
<sequence length="192" mass="22333">MDLENFFIYNNNEFNKMIYKEFFGPPEILTSERKELQNPLDRYFALKRLLLLPDDIESSEVDNLTRTDAIEREIEEVSKILYSDPPNVVEYAPWSKHVTPFCNMIKDNTKDTVATEAQSSKPLMNRGFKVCLSTHEDGFKTAVTSQEVFYPHSSDKPPSEAEGLSKDTDKRVHTANYLFLTKTYNWKFINDI</sequence>
<evidence type="ECO:0000313" key="2">
    <source>
        <dbReference type="RefSeq" id="XP_017776703.1"/>
    </source>
</evidence>
<organism evidence="1 2">
    <name type="scientific">Nicrophorus vespilloides</name>
    <name type="common">Boreal carrion beetle</name>
    <dbReference type="NCBI Taxonomy" id="110193"/>
    <lineage>
        <taxon>Eukaryota</taxon>
        <taxon>Metazoa</taxon>
        <taxon>Ecdysozoa</taxon>
        <taxon>Arthropoda</taxon>
        <taxon>Hexapoda</taxon>
        <taxon>Insecta</taxon>
        <taxon>Pterygota</taxon>
        <taxon>Neoptera</taxon>
        <taxon>Endopterygota</taxon>
        <taxon>Coleoptera</taxon>
        <taxon>Polyphaga</taxon>
        <taxon>Staphyliniformia</taxon>
        <taxon>Silphidae</taxon>
        <taxon>Nicrophorinae</taxon>
        <taxon>Nicrophorus</taxon>
    </lineage>
</organism>
<reference evidence="2" key="1">
    <citation type="submission" date="2025-08" db="UniProtKB">
        <authorList>
            <consortium name="RefSeq"/>
        </authorList>
    </citation>
    <scope>IDENTIFICATION</scope>
    <source>
        <tissue evidence="2">Whole Larva</tissue>
    </source>
</reference>
<protein>
    <submittedName>
        <fullName evidence="2">Uncharacterized protein LOC108562782</fullName>
    </submittedName>
</protein>
<dbReference type="GeneID" id="108562782"/>
<evidence type="ECO:0000313" key="1">
    <source>
        <dbReference type="Proteomes" id="UP000695000"/>
    </source>
</evidence>
<dbReference type="RefSeq" id="XP_017776703.1">
    <property type="nucleotide sequence ID" value="XM_017921214.1"/>
</dbReference>
<name>A0ABM1MQ53_NICVS</name>
<gene>
    <name evidence="2" type="primary">LOC108562782</name>
</gene>
<proteinExistence type="predicted"/>